<reference evidence="2" key="1">
    <citation type="journal article" date="2013" name="Nat. Commun.">
        <title>Whole-genome sequencing of Oryza brachyantha reveals mechanisms underlying Oryza genome evolution.</title>
        <authorList>
            <person name="Chen J."/>
            <person name="Huang Q."/>
            <person name="Gao D."/>
            <person name="Wang J."/>
            <person name="Lang Y."/>
            <person name="Liu T."/>
            <person name="Li B."/>
            <person name="Bai Z."/>
            <person name="Luis Goicoechea J."/>
            <person name="Liang C."/>
            <person name="Chen C."/>
            <person name="Zhang W."/>
            <person name="Sun S."/>
            <person name="Liao Y."/>
            <person name="Zhang X."/>
            <person name="Yang L."/>
            <person name="Song C."/>
            <person name="Wang M."/>
            <person name="Shi J."/>
            <person name="Liu G."/>
            <person name="Liu J."/>
            <person name="Zhou H."/>
            <person name="Zhou W."/>
            <person name="Yu Q."/>
            <person name="An N."/>
            <person name="Chen Y."/>
            <person name="Cai Q."/>
            <person name="Wang B."/>
            <person name="Liu B."/>
            <person name="Min J."/>
            <person name="Huang Y."/>
            <person name="Wu H."/>
            <person name="Li Z."/>
            <person name="Zhang Y."/>
            <person name="Yin Y."/>
            <person name="Song W."/>
            <person name="Jiang J."/>
            <person name="Jackson S.A."/>
            <person name="Wing R.A."/>
            <person name="Wang J."/>
            <person name="Chen M."/>
        </authorList>
    </citation>
    <scope>NUCLEOTIDE SEQUENCE [LARGE SCALE GENOMIC DNA]</scope>
    <source>
        <strain evidence="2">cv. IRGC 101232</strain>
    </source>
</reference>
<proteinExistence type="predicted"/>
<name>J3N6Z1_ORYBR</name>
<keyword evidence="3" id="KW-1185">Reference proteome</keyword>
<sequence length="72" mass="7767">MACRGPENFDEKRVVWRPPSSRSAAPVGHPMRPGAGGRMPPRPSLAPLLRFLRLSVPRNPPSAAGRRTSSPA</sequence>
<organism evidence="2">
    <name type="scientific">Oryza brachyantha</name>
    <name type="common">malo sina</name>
    <dbReference type="NCBI Taxonomy" id="4533"/>
    <lineage>
        <taxon>Eukaryota</taxon>
        <taxon>Viridiplantae</taxon>
        <taxon>Streptophyta</taxon>
        <taxon>Embryophyta</taxon>
        <taxon>Tracheophyta</taxon>
        <taxon>Spermatophyta</taxon>
        <taxon>Magnoliopsida</taxon>
        <taxon>Liliopsida</taxon>
        <taxon>Poales</taxon>
        <taxon>Poaceae</taxon>
        <taxon>BOP clade</taxon>
        <taxon>Oryzoideae</taxon>
        <taxon>Oryzeae</taxon>
        <taxon>Oryzinae</taxon>
        <taxon>Oryza</taxon>
    </lineage>
</organism>
<feature type="region of interest" description="Disordered" evidence="1">
    <location>
        <begin position="1"/>
        <end position="44"/>
    </location>
</feature>
<dbReference type="Gramene" id="OB11G15770.1">
    <property type="protein sequence ID" value="OB11G15770.1"/>
    <property type="gene ID" value="OB11G15770"/>
</dbReference>
<accession>J3N6Z1</accession>
<dbReference type="EnsemblPlants" id="OB11G15770.1">
    <property type="protein sequence ID" value="OB11G15770.1"/>
    <property type="gene ID" value="OB11G15770"/>
</dbReference>
<evidence type="ECO:0000256" key="1">
    <source>
        <dbReference type="SAM" id="MobiDB-lite"/>
    </source>
</evidence>
<protein>
    <submittedName>
        <fullName evidence="2">Uncharacterized protein</fullName>
    </submittedName>
</protein>
<dbReference type="AlphaFoldDB" id="J3N6Z1"/>
<evidence type="ECO:0000313" key="3">
    <source>
        <dbReference type="Proteomes" id="UP000006038"/>
    </source>
</evidence>
<dbReference type="HOGENOM" id="CLU_2726201_0_0_1"/>
<evidence type="ECO:0000313" key="2">
    <source>
        <dbReference type="EnsemblPlants" id="OB11G15770.1"/>
    </source>
</evidence>
<dbReference type="Proteomes" id="UP000006038">
    <property type="component" value="Chromosome 11"/>
</dbReference>
<reference evidence="2" key="2">
    <citation type="submission" date="2013-04" db="UniProtKB">
        <authorList>
            <consortium name="EnsemblPlants"/>
        </authorList>
    </citation>
    <scope>IDENTIFICATION</scope>
</reference>